<gene>
    <name evidence="1" type="ORF">L6452_26573</name>
</gene>
<reference evidence="1 2" key="2">
    <citation type="journal article" date="2022" name="Mol. Ecol. Resour.">
        <title>The genomes of chicory, endive, great burdock and yacon provide insights into Asteraceae paleo-polyploidization history and plant inulin production.</title>
        <authorList>
            <person name="Fan W."/>
            <person name="Wang S."/>
            <person name="Wang H."/>
            <person name="Wang A."/>
            <person name="Jiang F."/>
            <person name="Liu H."/>
            <person name="Zhao H."/>
            <person name="Xu D."/>
            <person name="Zhang Y."/>
        </authorList>
    </citation>
    <scope>NUCLEOTIDE SEQUENCE [LARGE SCALE GENOMIC DNA]</scope>
    <source>
        <strain evidence="2">cv. Niubang</strain>
    </source>
</reference>
<dbReference type="Proteomes" id="UP001055879">
    <property type="component" value="Linkage Group LG09"/>
</dbReference>
<name>A0ACB8ZZ91_ARCLA</name>
<keyword evidence="2" id="KW-1185">Reference proteome</keyword>
<protein>
    <submittedName>
        <fullName evidence="1">Uncharacterized protein</fullName>
    </submittedName>
</protein>
<accession>A0ACB8ZZ91</accession>
<evidence type="ECO:0000313" key="1">
    <source>
        <dbReference type="EMBL" id="KAI3701470.1"/>
    </source>
</evidence>
<sequence length="477" mass="53341">MHKIAYKCHFHASVLYFLMAPFSSSWVQERHFPDLHIPISIDRAFPVLPEGPIQARDGDTLYLSNLDDIIGARVFTPTVYFYNATRSSFDVVVDILRDALGKVLVPYYPFSGRLRGTSNGKLEVFFGPNQGALMVQAHTELSLDRLGDLNVPNPAWSNLVYKFSDEGFYKVIDMPLLIAQVTRFSCGGFSLGLRICHCICDGLGAMQFLGAWASTAKTGSLVVDPNPCWDREIFVPRDPPMVKYPHVEFMKIDDGSNLTISLWEVKPLQKCYWLSREFQAHLKSVARPMDSLGCTTFDAMAAHVWRSWVKALDVKPLDFGLRLTFSVNARSKLKNPPLKEGFYGNVVCVACATCTVSNLINGSLQDVTRLVREARLGVSEEYLRSTIDFVEVDRPNKLEFGGKLTITQWTRFSMYESSDFGWGRAIYVGPIDLTPTPQVCVLLPEGVADSSGAMVVCICLPEAAAHRFKELLCLMDT</sequence>
<comment type="caution">
    <text evidence="1">The sequence shown here is derived from an EMBL/GenBank/DDBJ whole genome shotgun (WGS) entry which is preliminary data.</text>
</comment>
<organism evidence="1 2">
    <name type="scientific">Arctium lappa</name>
    <name type="common">Greater burdock</name>
    <name type="synonym">Lappa major</name>
    <dbReference type="NCBI Taxonomy" id="4217"/>
    <lineage>
        <taxon>Eukaryota</taxon>
        <taxon>Viridiplantae</taxon>
        <taxon>Streptophyta</taxon>
        <taxon>Embryophyta</taxon>
        <taxon>Tracheophyta</taxon>
        <taxon>Spermatophyta</taxon>
        <taxon>Magnoliopsida</taxon>
        <taxon>eudicotyledons</taxon>
        <taxon>Gunneridae</taxon>
        <taxon>Pentapetalae</taxon>
        <taxon>asterids</taxon>
        <taxon>campanulids</taxon>
        <taxon>Asterales</taxon>
        <taxon>Asteraceae</taxon>
        <taxon>Carduoideae</taxon>
        <taxon>Cardueae</taxon>
        <taxon>Arctiinae</taxon>
        <taxon>Arctium</taxon>
    </lineage>
</organism>
<evidence type="ECO:0000313" key="2">
    <source>
        <dbReference type="Proteomes" id="UP001055879"/>
    </source>
</evidence>
<proteinExistence type="predicted"/>
<dbReference type="EMBL" id="CM042055">
    <property type="protein sequence ID" value="KAI3701470.1"/>
    <property type="molecule type" value="Genomic_DNA"/>
</dbReference>
<reference evidence="2" key="1">
    <citation type="journal article" date="2022" name="Mol. Ecol. Resour.">
        <title>The genomes of chicory, endive, great burdock and yacon provide insights into Asteraceae palaeo-polyploidization history and plant inulin production.</title>
        <authorList>
            <person name="Fan W."/>
            <person name="Wang S."/>
            <person name="Wang H."/>
            <person name="Wang A."/>
            <person name="Jiang F."/>
            <person name="Liu H."/>
            <person name="Zhao H."/>
            <person name="Xu D."/>
            <person name="Zhang Y."/>
        </authorList>
    </citation>
    <scope>NUCLEOTIDE SEQUENCE [LARGE SCALE GENOMIC DNA]</scope>
    <source>
        <strain evidence="2">cv. Niubang</strain>
    </source>
</reference>